<evidence type="ECO:0000313" key="3">
    <source>
        <dbReference type="EMBL" id="GLQ76062.1"/>
    </source>
</evidence>
<evidence type="ECO:0000313" key="4">
    <source>
        <dbReference type="Proteomes" id="UP001156690"/>
    </source>
</evidence>
<keyword evidence="1" id="KW-0175">Coiled coil</keyword>
<gene>
    <name evidence="3" type="ORF">GCM10007932_54250</name>
</gene>
<organism evidence="3 4">
    <name type="scientific">Vibrio penaeicida</name>
    <dbReference type="NCBI Taxonomy" id="104609"/>
    <lineage>
        <taxon>Bacteria</taxon>
        <taxon>Pseudomonadati</taxon>
        <taxon>Pseudomonadota</taxon>
        <taxon>Gammaproteobacteria</taxon>
        <taxon>Vibrionales</taxon>
        <taxon>Vibrionaceae</taxon>
        <taxon>Vibrio</taxon>
    </lineage>
</organism>
<dbReference type="AlphaFoldDB" id="A0AAV5P0B5"/>
<reference evidence="4" key="1">
    <citation type="journal article" date="2019" name="Int. J. Syst. Evol. Microbiol.">
        <title>The Global Catalogue of Microorganisms (GCM) 10K type strain sequencing project: providing services to taxonomists for standard genome sequencing and annotation.</title>
        <authorList>
            <consortium name="The Broad Institute Genomics Platform"/>
            <consortium name="The Broad Institute Genome Sequencing Center for Infectious Disease"/>
            <person name="Wu L."/>
            <person name="Ma J."/>
        </authorList>
    </citation>
    <scope>NUCLEOTIDE SEQUENCE [LARGE SCALE GENOMIC DNA]</scope>
    <source>
        <strain evidence="4">NBRC 15640</strain>
    </source>
</reference>
<feature type="compositionally biased region" description="Pro residues" evidence="2">
    <location>
        <begin position="1100"/>
        <end position="1111"/>
    </location>
</feature>
<evidence type="ECO:0000256" key="2">
    <source>
        <dbReference type="SAM" id="MobiDB-lite"/>
    </source>
</evidence>
<dbReference type="EMBL" id="BSNX01000075">
    <property type="protein sequence ID" value="GLQ76062.1"/>
    <property type="molecule type" value="Genomic_DNA"/>
</dbReference>
<dbReference type="RefSeq" id="WP_224056074.1">
    <property type="nucleotide sequence ID" value="NZ_AP025145.1"/>
</dbReference>
<comment type="caution">
    <text evidence="3">The sequence shown here is derived from an EMBL/GenBank/DDBJ whole genome shotgun (WGS) entry which is preliminary data.</text>
</comment>
<dbReference type="Proteomes" id="UP001156690">
    <property type="component" value="Unassembled WGS sequence"/>
</dbReference>
<sequence>MRDPIFTFSAPRTVQSISHEDEHDFAIRLSQSALASTHYLSQLPQQLSARRMRAAARTLSETFRGRLSISQLQSQHESLLRFHRHITSEEHRKTFEGINEFIESFSPAMLSPDDRTSLWDNLIHHLWVEYNQTTIEHIVEILVTDHFLRIHRVVEADDELEQAQKDTRLKMALQARVVISARVDNRTEPETTFGLTARQHQLLENIHQRNIRAQKLSRIRELKDKVNNEIRRLEHQAITSPSQPTATAAATTAFTTVATTQRIASTISLDALNLDLSDDTNRTFERIRKGVFDARELLSLAQEEFESVELDQDDSLDDDIEEESTLLVMGSEISVEEKIPGMSLLAGLNEEEEQQYVDVTYFREHAEPILAGADASINGRRMSGELLPERVKGFQTFRFPLPEPTQNPVSLQLHLSINANQVIEPETMVVTHLQTASAILPWQPEDLDEIGTPPPPLFGVNKIGMVDFYQVEQELACFEAGEPSRTENLLAREYKERTTRRLDVTESETEQVNESAFEQKSDLETTTRNEIQAAVEEVLQQDSSRNINVNAGVSGGPSFMKFYANTAMTFSNSQSRQESRSNAIQYAKSVTEKVQRKITSKTSTKRRERHQQEYEEITKHGLDNRGGAEHVFGIYRWLDKIYNHYVVHMGQRTLLEFSIPEPARRFIQAQELAVPEDDFSKRAPKKPKRFGVRVPNDVTRNNYRKLAAKYGVTIEAPPAHRIVLVRGYSESKPPLAEPIDLNDIPHEDVLSSTYDIEIPENYTAHFAKLSCRAAPSYHDAIRHEPSDQEAIPLQPGFYAILGTEAIPDHQAPFSEIQVERHLNPSVSTIFPVSIIVPWYHRTFSCQVEIRCRLRARIFREWQLRAFNDVMDAYREQKAQYDEEKERHQSKLASSDLNPRFKKDIIQRELRQLALYMIQKPFNIKVAKNHYRERNDKLPKLKLTDKLDEHSDQVRFFEQAFDWDLMAYHLYPYYYAKNRSWSAKLSTQVSRNRTFDAFINSGMARLVVPIRLGFEDAVSYYLQTGKIWFGKGLVMDSENDLYLSIAQESIQEEGTVLNDTWQTKVPTNLTIVQDQAAALVGNGMPCIDNEGVGQGNSQLTPLPPEPDTPNGG</sequence>
<proteinExistence type="predicted"/>
<protein>
    <submittedName>
        <fullName evidence="3">Uncharacterized protein</fullName>
    </submittedName>
</protein>
<accession>A0AAV5P0B5</accession>
<feature type="region of interest" description="Disordered" evidence="2">
    <location>
        <begin position="1089"/>
        <end position="1111"/>
    </location>
</feature>
<keyword evidence="4" id="KW-1185">Reference proteome</keyword>
<feature type="region of interest" description="Disordered" evidence="2">
    <location>
        <begin position="501"/>
        <end position="525"/>
    </location>
</feature>
<evidence type="ECO:0000256" key="1">
    <source>
        <dbReference type="SAM" id="Coils"/>
    </source>
</evidence>
<feature type="coiled-coil region" evidence="1">
    <location>
        <begin position="863"/>
        <end position="890"/>
    </location>
</feature>
<name>A0AAV5P0B5_9VIBR</name>